<dbReference type="InterPro" id="IPR010982">
    <property type="entry name" value="Lambda_DNA-bd_dom_sf"/>
</dbReference>
<dbReference type="EMBL" id="JMIR01000060">
    <property type="protein sequence ID" value="KEO80890.1"/>
    <property type="molecule type" value="Genomic_DNA"/>
</dbReference>
<organism evidence="1 2">
    <name type="scientific">Tumebacillus flagellatus</name>
    <dbReference type="NCBI Taxonomy" id="1157490"/>
    <lineage>
        <taxon>Bacteria</taxon>
        <taxon>Bacillati</taxon>
        <taxon>Bacillota</taxon>
        <taxon>Bacilli</taxon>
        <taxon>Bacillales</taxon>
        <taxon>Alicyclobacillaceae</taxon>
        <taxon>Tumebacillus</taxon>
    </lineage>
</organism>
<evidence type="ECO:0008006" key="3">
    <source>
        <dbReference type="Google" id="ProtNLM"/>
    </source>
</evidence>
<gene>
    <name evidence="1" type="ORF">EL26_23825</name>
</gene>
<accession>A0A074LJV3</accession>
<reference evidence="1 2" key="1">
    <citation type="journal article" date="2013" name="Int. J. Syst. Evol. Microbiol.">
        <title>Tumebacillus flagellatus sp. nov., an alpha-amylase/pullulanase-producing bacterium isolated from cassava wastewater.</title>
        <authorList>
            <person name="Wang Q."/>
            <person name="Xie N."/>
            <person name="Qin Y."/>
            <person name="Shen N."/>
            <person name="Zhu J."/>
            <person name="Mi H."/>
            <person name="Huang R."/>
        </authorList>
    </citation>
    <scope>NUCLEOTIDE SEQUENCE [LARGE SCALE GENOMIC DNA]</scope>
    <source>
        <strain evidence="1 2">GST4</strain>
    </source>
</reference>
<evidence type="ECO:0000313" key="1">
    <source>
        <dbReference type="EMBL" id="KEO80890.1"/>
    </source>
</evidence>
<dbReference type="CDD" id="cd00093">
    <property type="entry name" value="HTH_XRE"/>
    <property type="match status" value="1"/>
</dbReference>
<keyword evidence="2" id="KW-1185">Reference proteome</keyword>
<comment type="caution">
    <text evidence="1">The sequence shown here is derived from an EMBL/GenBank/DDBJ whole genome shotgun (WGS) entry which is preliminary data.</text>
</comment>
<dbReference type="AlphaFoldDB" id="A0A074LJV3"/>
<dbReference type="SUPFAM" id="SSF47413">
    <property type="entry name" value="lambda repressor-like DNA-binding domains"/>
    <property type="match status" value="1"/>
</dbReference>
<dbReference type="Proteomes" id="UP000027931">
    <property type="component" value="Unassembled WGS sequence"/>
</dbReference>
<proteinExistence type="predicted"/>
<dbReference type="OrthoDB" id="5683219at2"/>
<dbReference type="InterPro" id="IPR001387">
    <property type="entry name" value="Cro/C1-type_HTH"/>
</dbReference>
<dbReference type="GO" id="GO:0003677">
    <property type="term" value="F:DNA binding"/>
    <property type="evidence" value="ECO:0007669"/>
    <property type="project" value="InterPro"/>
</dbReference>
<name>A0A074LJV3_9BACL</name>
<dbReference type="Gene3D" id="1.10.260.40">
    <property type="entry name" value="lambda repressor-like DNA-binding domains"/>
    <property type="match status" value="1"/>
</dbReference>
<dbReference type="RefSeq" id="WP_038094633.1">
    <property type="nucleotide sequence ID" value="NZ_JMIR01000060.1"/>
</dbReference>
<evidence type="ECO:0000313" key="2">
    <source>
        <dbReference type="Proteomes" id="UP000027931"/>
    </source>
</evidence>
<sequence>MEAPIYTLVDNIPLGQRIEELKKEKGGWYSTTAMAGRLGVSPETLRSMLKGKREIYMYELEKIAGDLKMPVKRILLEDVYKQRKTLDSLLTPKEISKDNLQQAYVNRK</sequence>
<protein>
    <recommendedName>
        <fullName evidence="3">HTH cro/C1-type domain-containing protein</fullName>
    </recommendedName>
</protein>